<proteinExistence type="predicted"/>
<dbReference type="InterPro" id="IPR016187">
    <property type="entry name" value="CTDL_fold"/>
</dbReference>
<dbReference type="CDD" id="cd00037">
    <property type="entry name" value="CLECT"/>
    <property type="match status" value="1"/>
</dbReference>
<dbReference type="Gene3D" id="3.10.100.10">
    <property type="entry name" value="Mannose-Binding Protein A, subunit A"/>
    <property type="match status" value="1"/>
</dbReference>
<dbReference type="SMART" id="SM00034">
    <property type="entry name" value="CLECT"/>
    <property type="match status" value="1"/>
</dbReference>
<organism evidence="5 6">
    <name type="scientific">Porites lobata</name>
    <dbReference type="NCBI Taxonomy" id="104759"/>
    <lineage>
        <taxon>Eukaryota</taxon>
        <taxon>Metazoa</taxon>
        <taxon>Cnidaria</taxon>
        <taxon>Anthozoa</taxon>
        <taxon>Hexacorallia</taxon>
        <taxon>Scleractinia</taxon>
        <taxon>Fungiina</taxon>
        <taxon>Poritidae</taxon>
        <taxon>Porites</taxon>
    </lineage>
</organism>
<name>A0ABN8P1J5_9CNID</name>
<dbReference type="Pfam" id="PF13385">
    <property type="entry name" value="Laminin_G_3"/>
    <property type="match status" value="1"/>
</dbReference>
<dbReference type="Pfam" id="PF00024">
    <property type="entry name" value="PAN_1"/>
    <property type="match status" value="1"/>
</dbReference>
<feature type="domain" description="Apple" evidence="4">
    <location>
        <begin position="395"/>
        <end position="477"/>
    </location>
</feature>
<evidence type="ECO:0000256" key="2">
    <source>
        <dbReference type="SAM" id="SignalP"/>
    </source>
</evidence>
<accession>A0ABN8P1J5</accession>
<gene>
    <name evidence="5" type="ORF">PLOB_00031954</name>
</gene>
<dbReference type="Proteomes" id="UP001159405">
    <property type="component" value="Unassembled WGS sequence"/>
</dbReference>
<feature type="chain" id="PRO_5046025653" evidence="2">
    <location>
        <begin position="24"/>
        <end position="478"/>
    </location>
</feature>
<dbReference type="EMBL" id="CALNXK010000041">
    <property type="protein sequence ID" value="CAH3125671.1"/>
    <property type="molecule type" value="Genomic_DNA"/>
</dbReference>
<evidence type="ECO:0000259" key="3">
    <source>
        <dbReference type="PROSITE" id="PS50041"/>
    </source>
</evidence>
<dbReference type="InterPro" id="IPR050976">
    <property type="entry name" value="Snaclec"/>
</dbReference>
<evidence type="ECO:0000313" key="6">
    <source>
        <dbReference type="Proteomes" id="UP001159405"/>
    </source>
</evidence>
<sequence length="478" mass="54335">MEIVKRTTCIAVEVLVLVAATHGIYPDGADHYWPLNEIWYSRVYDHVGYPVQGRWHGTLKGNVEMKWSSPQLGLDLYDKDTWIDLGWRENSCYADVKYCNHTGFTISFWVAFCEANSLQRLFEFGSGDCGLNLILTNESEIAATIKSMELRKIWTIVSGNATIGVREWHHVTLTWNNTGDVYLFLNGTRLENIQKEEINFTCANASCSCDWAMKIGGLQSYSSLRFSRVIIWHYALDNKTIQDLSTIMQGLHLSNRGCGGSWIANLQFCYHINANGKQNWAEAKRICDSLLGNLVSIGSQEEYDFLEDAMKKKKVSSCLHIGLQNNTGSSEPSWVDGNVWSFSKLNGSYGEENNNNSCVHRGVDGLWYFGKCDKECGLICKKYRGNVFRNAEFRCRVRRHDHQLVHHRVSIRLVQNELACAIDCLIYGSGCKSYNYKHNYDSASNGENLCELNSSSQGQHPGSLIRNRGFQYCERVSF</sequence>
<feature type="domain" description="C-type lectin" evidence="3">
    <location>
        <begin position="269"/>
        <end position="381"/>
    </location>
</feature>
<evidence type="ECO:0000259" key="4">
    <source>
        <dbReference type="PROSITE" id="PS50948"/>
    </source>
</evidence>
<dbReference type="PANTHER" id="PTHR22991:SF40">
    <property type="entry name" value="PROTEIN CBG13490"/>
    <property type="match status" value="1"/>
</dbReference>
<keyword evidence="6" id="KW-1185">Reference proteome</keyword>
<dbReference type="InterPro" id="IPR003609">
    <property type="entry name" value="Pan_app"/>
</dbReference>
<dbReference type="PROSITE" id="PS50948">
    <property type="entry name" value="PAN"/>
    <property type="match status" value="1"/>
</dbReference>
<comment type="caution">
    <text evidence="5">The sequence shown here is derived from an EMBL/GenBank/DDBJ whole genome shotgun (WGS) entry which is preliminary data.</text>
</comment>
<protein>
    <submittedName>
        <fullName evidence="5">Uncharacterized protein</fullName>
    </submittedName>
</protein>
<dbReference type="Gene3D" id="2.60.120.200">
    <property type="match status" value="1"/>
</dbReference>
<dbReference type="PROSITE" id="PS50041">
    <property type="entry name" value="C_TYPE_LECTIN_2"/>
    <property type="match status" value="1"/>
</dbReference>
<reference evidence="5 6" key="1">
    <citation type="submission" date="2022-05" db="EMBL/GenBank/DDBJ databases">
        <authorList>
            <consortium name="Genoscope - CEA"/>
            <person name="William W."/>
        </authorList>
    </citation>
    <scope>NUCLEOTIDE SEQUENCE [LARGE SCALE GENOMIC DNA]</scope>
</reference>
<evidence type="ECO:0000313" key="5">
    <source>
        <dbReference type="EMBL" id="CAH3125671.1"/>
    </source>
</evidence>
<dbReference type="SUPFAM" id="SSF49899">
    <property type="entry name" value="Concanavalin A-like lectins/glucanases"/>
    <property type="match status" value="1"/>
</dbReference>
<keyword evidence="2" id="KW-0732">Signal</keyword>
<evidence type="ECO:0000256" key="1">
    <source>
        <dbReference type="ARBA" id="ARBA00023157"/>
    </source>
</evidence>
<feature type="signal peptide" evidence="2">
    <location>
        <begin position="1"/>
        <end position="23"/>
    </location>
</feature>
<dbReference type="SUPFAM" id="SSF56436">
    <property type="entry name" value="C-type lectin-like"/>
    <property type="match status" value="1"/>
</dbReference>
<dbReference type="InterPro" id="IPR016186">
    <property type="entry name" value="C-type_lectin-like/link_sf"/>
</dbReference>
<keyword evidence="1" id="KW-1015">Disulfide bond</keyword>
<dbReference type="PANTHER" id="PTHR22991">
    <property type="entry name" value="PROTEIN CBG13490"/>
    <property type="match status" value="1"/>
</dbReference>
<dbReference type="InterPro" id="IPR013320">
    <property type="entry name" value="ConA-like_dom_sf"/>
</dbReference>
<dbReference type="Pfam" id="PF00059">
    <property type="entry name" value="Lectin_C"/>
    <property type="match status" value="1"/>
</dbReference>
<dbReference type="InterPro" id="IPR001304">
    <property type="entry name" value="C-type_lectin-like"/>
</dbReference>